<protein>
    <submittedName>
        <fullName evidence="1">Uncharacterized protein</fullName>
    </submittedName>
</protein>
<gene>
    <name evidence="1" type="ORF">SAMN04488061_1093</name>
</gene>
<organism evidence="1 2">
    <name type="scientific">Filomicrobium insigne</name>
    <dbReference type="NCBI Taxonomy" id="418854"/>
    <lineage>
        <taxon>Bacteria</taxon>
        <taxon>Pseudomonadati</taxon>
        <taxon>Pseudomonadota</taxon>
        <taxon>Alphaproteobacteria</taxon>
        <taxon>Hyphomicrobiales</taxon>
        <taxon>Hyphomicrobiaceae</taxon>
        <taxon>Filomicrobium</taxon>
    </lineage>
</organism>
<evidence type="ECO:0000313" key="2">
    <source>
        <dbReference type="Proteomes" id="UP000198795"/>
    </source>
</evidence>
<evidence type="ECO:0000313" key="1">
    <source>
        <dbReference type="EMBL" id="SDO40081.1"/>
    </source>
</evidence>
<name>A0A1H0J9T1_9HYPH</name>
<comment type="caution">
    <text evidence="1">The sequence shown here is derived from an EMBL/GenBank/DDBJ whole genome shotgun (WGS) entry which is preliminary data.</text>
</comment>
<dbReference type="Proteomes" id="UP000198795">
    <property type="component" value="Unassembled WGS sequence"/>
</dbReference>
<sequence>MCRAVRTKGSKEIENFLLGFHRDAAQHLWLEDQPYTERLA</sequence>
<accession>A0A1H0J9T1</accession>
<dbReference type="EMBL" id="FNJC01000001">
    <property type="protein sequence ID" value="SDO40081.1"/>
    <property type="molecule type" value="Genomic_DNA"/>
</dbReference>
<proteinExistence type="predicted"/>
<keyword evidence="2" id="KW-1185">Reference proteome</keyword>
<reference evidence="1 2" key="1">
    <citation type="submission" date="2016-10" db="EMBL/GenBank/DDBJ databases">
        <authorList>
            <person name="Varghese N."/>
            <person name="Submissions S."/>
        </authorList>
    </citation>
    <scope>NUCLEOTIDE SEQUENCE [LARGE SCALE GENOMIC DNA]</scope>
    <source>
        <strain evidence="1 2">CGMCC 1.6497</strain>
    </source>
</reference>